<dbReference type="InterPro" id="IPR001173">
    <property type="entry name" value="Glyco_trans_2-like"/>
</dbReference>
<protein>
    <submittedName>
        <fullName evidence="5">Uncharacterized protein</fullName>
    </submittedName>
</protein>
<evidence type="ECO:0000256" key="1">
    <source>
        <dbReference type="ARBA" id="ARBA00022679"/>
    </source>
</evidence>
<dbReference type="AlphaFoldDB" id="A0A381YJQ7"/>
<dbReference type="Pfam" id="PF00535">
    <property type="entry name" value="Glycos_transf_2"/>
    <property type="match status" value="1"/>
</dbReference>
<evidence type="ECO:0000313" key="5">
    <source>
        <dbReference type="EMBL" id="SVA76781.1"/>
    </source>
</evidence>
<name>A0A381YJQ7_9ZZZZ</name>
<evidence type="ECO:0000259" key="4">
    <source>
        <dbReference type="Pfam" id="PF02709"/>
    </source>
</evidence>
<proteinExistence type="predicted"/>
<organism evidence="5">
    <name type="scientific">marine metagenome</name>
    <dbReference type="NCBI Taxonomy" id="408172"/>
    <lineage>
        <taxon>unclassified sequences</taxon>
        <taxon>metagenomes</taxon>
        <taxon>ecological metagenomes</taxon>
    </lineage>
</organism>
<keyword evidence="2" id="KW-1133">Transmembrane helix</keyword>
<dbReference type="Pfam" id="PF02709">
    <property type="entry name" value="Glyco_transf_7C"/>
    <property type="match status" value="1"/>
</dbReference>
<dbReference type="PANTHER" id="PTHR43179:SF7">
    <property type="entry name" value="RHAMNOSYLTRANSFERASE WBBL"/>
    <property type="match status" value="1"/>
</dbReference>
<dbReference type="InterPro" id="IPR027791">
    <property type="entry name" value="Galactosyl_T_C"/>
</dbReference>
<feature type="domain" description="Glycosyltransferase 2-like" evidence="3">
    <location>
        <begin position="4"/>
        <end position="154"/>
    </location>
</feature>
<dbReference type="CDD" id="cd04186">
    <property type="entry name" value="GT_2_like_c"/>
    <property type="match status" value="1"/>
</dbReference>
<dbReference type="PANTHER" id="PTHR43179">
    <property type="entry name" value="RHAMNOSYLTRANSFERASE WBBL"/>
    <property type="match status" value="1"/>
</dbReference>
<dbReference type="GO" id="GO:0016740">
    <property type="term" value="F:transferase activity"/>
    <property type="evidence" value="ECO:0007669"/>
    <property type="project" value="UniProtKB-KW"/>
</dbReference>
<dbReference type="EMBL" id="UINC01018306">
    <property type="protein sequence ID" value="SVA76781.1"/>
    <property type="molecule type" value="Genomic_DNA"/>
</dbReference>
<gene>
    <name evidence="5" type="ORF">METZ01_LOCUS129635</name>
</gene>
<keyword evidence="1" id="KW-0808">Transferase</keyword>
<keyword evidence="2" id="KW-0472">Membrane</keyword>
<dbReference type="SUPFAM" id="SSF53448">
    <property type="entry name" value="Nucleotide-diphospho-sugar transferases"/>
    <property type="match status" value="1"/>
</dbReference>
<keyword evidence="2" id="KW-0812">Transmembrane</keyword>
<sequence>MDLSVIIVSYDSRFFLELCLRSLKASLYKIKSEIIIVDNNSNDDTIDMIESSFSEVILIRNKYNVGFSCANNLAVKKAKGKNICFLNPDTVVPEDFFHKIIDFKKSTNNVGIIACKMIDGQGIFLPESKRNLPHTSMVIKRFFGLKNNYYLNKQSEDAIGQVDVLCGAIMFMDKQVFEDTGGFDEKYFMFGEDIDLSYKILKKGLKNYYYGDASIIHYKGESTSKNSKYYKNFYGAMGIYYRKYIAKNIFSKILSFLILELIIFFKSFMITSKLRSRTKPKDCFLISENDYVGLKNRVTIKIESIQKLSDKLENCEIIFDSNYLTFKNIISTMERLSTKKGVIFKIIPKASNYLIGTYNSREHGQVILFDLNK</sequence>
<feature type="domain" description="Galactosyltransferase C-terminal" evidence="4">
    <location>
        <begin position="165"/>
        <end position="207"/>
    </location>
</feature>
<evidence type="ECO:0000259" key="3">
    <source>
        <dbReference type="Pfam" id="PF00535"/>
    </source>
</evidence>
<evidence type="ECO:0000256" key="2">
    <source>
        <dbReference type="SAM" id="Phobius"/>
    </source>
</evidence>
<dbReference type="InterPro" id="IPR029044">
    <property type="entry name" value="Nucleotide-diphossugar_trans"/>
</dbReference>
<dbReference type="Gene3D" id="3.90.550.10">
    <property type="entry name" value="Spore Coat Polysaccharide Biosynthesis Protein SpsA, Chain A"/>
    <property type="match status" value="1"/>
</dbReference>
<feature type="transmembrane region" description="Helical" evidence="2">
    <location>
        <begin position="249"/>
        <end position="269"/>
    </location>
</feature>
<reference evidence="5" key="1">
    <citation type="submission" date="2018-05" db="EMBL/GenBank/DDBJ databases">
        <authorList>
            <person name="Lanie J.A."/>
            <person name="Ng W.-L."/>
            <person name="Kazmierczak K.M."/>
            <person name="Andrzejewski T.M."/>
            <person name="Davidsen T.M."/>
            <person name="Wayne K.J."/>
            <person name="Tettelin H."/>
            <person name="Glass J.I."/>
            <person name="Rusch D."/>
            <person name="Podicherti R."/>
            <person name="Tsui H.-C.T."/>
            <person name="Winkler M.E."/>
        </authorList>
    </citation>
    <scope>NUCLEOTIDE SEQUENCE</scope>
</reference>
<accession>A0A381YJQ7</accession>